<evidence type="ECO:0000256" key="4">
    <source>
        <dbReference type="ARBA" id="ARBA00030169"/>
    </source>
</evidence>
<feature type="binding site" evidence="5">
    <location>
        <position position="135"/>
    </location>
    <ligand>
        <name>substrate</name>
    </ligand>
</feature>
<dbReference type="Proteomes" id="UP000294692">
    <property type="component" value="Unassembled WGS sequence"/>
</dbReference>
<keyword evidence="5" id="KW-0479">Metal-binding</keyword>
<keyword evidence="5" id="KW-0460">Magnesium</keyword>
<organism evidence="6 7">
    <name type="scientific">Paracandidimonas soli</name>
    <dbReference type="NCBI Taxonomy" id="1917182"/>
    <lineage>
        <taxon>Bacteria</taxon>
        <taxon>Pseudomonadati</taxon>
        <taxon>Pseudomonadota</taxon>
        <taxon>Betaproteobacteria</taxon>
        <taxon>Burkholderiales</taxon>
        <taxon>Alcaligenaceae</taxon>
        <taxon>Paracandidimonas</taxon>
    </lineage>
</organism>
<keyword evidence="7" id="KW-1185">Reference proteome</keyword>
<comment type="caution">
    <text evidence="6">The sequence shown here is derived from an EMBL/GenBank/DDBJ whole genome shotgun (WGS) entry which is preliminary data.</text>
</comment>
<dbReference type="InterPro" id="IPR005493">
    <property type="entry name" value="RraA/RraA-like"/>
</dbReference>
<dbReference type="EMBL" id="SMBX01000003">
    <property type="protein sequence ID" value="TCV00704.1"/>
    <property type="molecule type" value="Genomic_DNA"/>
</dbReference>
<name>A0A4R3VAT6_9BURK</name>
<evidence type="ECO:0000313" key="7">
    <source>
        <dbReference type="Proteomes" id="UP000294692"/>
    </source>
</evidence>
<evidence type="ECO:0000256" key="5">
    <source>
        <dbReference type="PIRSR" id="PIRSR605493-1"/>
    </source>
</evidence>
<dbReference type="PANTHER" id="PTHR33254:SF4">
    <property type="entry name" value="4-HYDROXY-4-METHYL-2-OXOGLUTARATE ALDOLASE 3-RELATED"/>
    <property type="match status" value="1"/>
</dbReference>
<dbReference type="Gene3D" id="3.50.30.40">
    <property type="entry name" value="Ribonuclease E inhibitor RraA/RraA-like"/>
    <property type="match status" value="1"/>
</dbReference>
<dbReference type="NCBIfam" id="NF004850">
    <property type="entry name" value="PRK06201.1"/>
    <property type="match status" value="1"/>
</dbReference>
<dbReference type="GO" id="GO:0046872">
    <property type="term" value="F:metal ion binding"/>
    <property type="evidence" value="ECO:0007669"/>
    <property type="project" value="UniProtKB-KW"/>
</dbReference>
<feature type="binding site" evidence="5">
    <location>
        <begin position="113"/>
        <end position="116"/>
    </location>
    <ligand>
        <name>substrate</name>
    </ligand>
</feature>
<sequence>MTKQQAAHTIESNKNATPGWRINTEFQRISADVVSKAAAIPVAVIGDVSNRLFCFSAGFDNYSKTALGFAGPALTVKVRPGDNLFLHKALDIALPGDVVICDAGGADETAILGEMMGRYGASRGIAAIIINGAIRDRKGLASLPIPVYARGVTPNGPWKSGPGEIGHPIVAGGVSVTPGDLVVGDEDGVIILPREDAAMVIEKAEAQHRLEMVWADQIAKREWPRNWVDAEINAQA</sequence>
<dbReference type="Pfam" id="PF03737">
    <property type="entry name" value="RraA-like"/>
    <property type="match status" value="1"/>
</dbReference>
<comment type="cofactor">
    <cofactor evidence="1">
        <name>a divalent metal cation</name>
        <dbReference type="ChEBI" id="CHEBI:60240"/>
    </cofactor>
</comment>
<evidence type="ECO:0000256" key="3">
    <source>
        <dbReference type="ARBA" id="ARBA00029596"/>
    </source>
</evidence>
<dbReference type="OrthoDB" id="8717144at2"/>
<comment type="cofactor">
    <cofactor evidence="5">
        <name>Mg(2+)</name>
        <dbReference type="ChEBI" id="CHEBI:18420"/>
    </cofactor>
</comment>
<dbReference type="PANTHER" id="PTHR33254">
    <property type="entry name" value="4-HYDROXY-4-METHYL-2-OXOGLUTARATE ALDOLASE 3-RELATED"/>
    <property type="match status" value="1"/>
</dbReference>
<accession>A0A4R3VAT6</accession>
<evidence type="ECO:0000256" key="2">
    <source>
        <dbReference type="ARBA" id="ARBA00016549"/>
    </source>
</evidence>
<feature type="binding site" evidence="5">
    <location>
        <position position="136"/>
    </location>
    <ligand>
        <name>Mg(2+)</name>
        <dbReference type="ChEBI" id="CHEBI:18420"/>
    </ligand>
</feature>
<reference evidence="6 7" key="1">
    <citation type="submission" date="2019-03" db="EMBL/GenBank/DDBJ databases">
        <title>Genomic Encyclopedia of Type Strains, Phase IV (KMG-IV): sequencing the most valuable type-strain genomes for metagenomic binning, comparative biology and taxonomic classification.</title>
        <authorList>
            <person name="Goeker M."/>
        </authorList>
    </citation>
    <scope>NUCLEOTIDE SEQUENCE [LARGE SCALE GENOMIC DNA]</scope>
    <source>
        <strain evidence="6 7">DSM 100048</strain>
    </source>
</reference>
<evidence type="ECO:0000256" key="1">
    <source>
        <dbReference type="ARBA" id="ARBA00001968"/>
    </source>
</evidence>
<gene>
    <name evidence="6" type="ORF">EV686_103286</name>
</gene>
<proteinExistence type="predicted"/>
<dbReference type="AlphaFoldDB" id="A0A4R3VAT6"/>
<dbReference type="CDD" id="cd16841">
    <property type="entry name" value="RraA_family"/>
    <property type="match status" value="1"/>
</dbReference>
<dbReference type="RefSeq" id="WP_132475531.1">
    <property type="nucleotide sequence ID" value="NZ_JBHRVM010000001.1"/>
</dbReference>
<dbReference type="SUPFAM" id="SSF89562">
    <property type="entry name" value="RraA-like"/>
    <property type="match status" value="1"/>
</dbReference>
<dbReference type="InterPro" id="IPR036704">
    <property type="entry name" value="RraA/RraA-like_sf"/>
</dbReference>
<protein>
    <recommendedName>
        <fullName evidence="2">Putative 4-hydroxy-4-methyl-2-oxoglutarate aldolase</fullName>
    </recommendedName>
    <alternativeName>
        <fullName evidence="3">Regulator of ribonuclease activity homolog</fullName>
    </alternativeName>
    <alternativeName>
        <fullName evidence="4">RraA-like protein</fullName>
    </alternativeName>
</protein>
<evidence type="ECO:0000313" key="6">
    <source>
        <dbReference type="EMBL" id="TCV00704.1"/>
    </source>
</evidence>